<keyword evidence="1" id="KW-0732">Signal</keyword>
<feature type="signal peptide" evidence="1">
    <location>
        <begin position="1"/>
        <end position="22"/>
    </location>
</feature>
<gene>
    <name evidence="2" type="ORF">FOZ62_007388</name>
</gene>
<evidence type="ECO:0000313" key="3">
    <source>
        <dbReference type="Proteomes" id="UP000574390"/>
    </source>
</evidence>
<dbReference type="AlphaFoldDB" id="A0A7J6Q5Y8"/>
<sequence>MIRQLLTVQLIILELIQPYTSATGSSTIRAGTYQSIAPIGNFTTVVMMLHTDMTTFSTFSLPGLARSLSVGSHKFEPDGAGCLKYYAGKLSNTQKLDSGFERLNKMLSKDISRSLDWRDVRVCPATDSTVALVLHGQAYMLHRVNEVQPVVATSKHPRRITHQTQNQRKRATKGKGSIAELLLNATYENVDPILGFTK</sequence>
<protein>
    <submittedName>
        <fullName evidence="2">Uncharacterized protein</fullName>
    </submittedName>
</protein>
<dbReference type="EMBL" id="JABANM010032318">
    <property type="protein sequence ID" value="KAF4703126.1"/>
    <property type="molecule type" value="Genomic_DNA"/>
</dbReference>
<reference evidence="2 3" key="1">
    <citation type="submission" date="2020-04" db="EMBL/GenBank/DDBJ databases">
        <title>Perkinsus olseni comparative genomics.</title>
        <authorList>
            <person name="Bogema D.R."/>
        </authorList>
    </citation>
    <scope>NUCLEOTIDE SEQUENCE [LARGE SCALE GENOMIC DNA]</scope>
    <source>
        <strain evidence="2">ATCC PRA-205</strain>
    </source>
</reference>
<comment type="caution">
    <text evidence="2">The sequence shown here is derived from an EMBL/GenBank/DDBJ whole genome shotgun (WGS) entry which is preliminary data.</text>
</comment>
<proteinExistence type="predicted"/>
<feature type="chain" id="PRO_5029462251" evidence="1">
    <location>
        <begin position="23"/>
        <end position="198"/>
    </location>
</feature>
<dbReference type="Proteomes" id="UP000574390">
    <property type="component" value="Unassembled WGS sequence"/>
</dbReference>
<accession>A0A7J6Q5Y8</accession>
<evidence type="ECO:0000313" key="2">
    <source>
        <dbReference type="EMBL" id="KAF4703126.1"/>
    </source>
</evidence>
<organism evidence="2 3">
    <name type="scientific">Perkinsus olseni</name>
    <name type="common">Perkinsus atlanticus</name>
    <dbReference type="NCBI Taxonomy" id="32597"/>
    <lineage>
        <taxon>Eukaryota</taxon>
        <taxon>Sar</taxon>
        <taxon>Alveolata</taxon>
        <taxon>Perkinsozoa</taxon>
        <taxon>Perkinsea</taxon>
        <taxon>Perkinsida</taxon>
        <taxon>Perkinsidae</taxon>
        <taxon>Perkinsus</taxon>
    </lineage>
</organism>
<feature type="non-terminal residue" evidence="2">
    <location>
        <position position="198"/>
    </location>
</feature>
<name>A0A7J6Q5Y8_PEROL</name>
<evidence type="ECO:0000256" key="1">
    <source>
        <dbReference type="SAM" id="SignalP"/>
    </source>
</evidence>